<evidence type="ECO:0000256" key="1">
    <source>
        <dbReference type="ARBA" id="ARBA00022441"/>
    </source>
</evidence>
<proteinExistence type="predicted"/>
<keyword evidence="1" id="KW-0880">Kelch repeat</keyword>
<dbReference type="InterPro" id="IPR024361">
    <property type="entry name" value="BACON"/>
</dbReference>
<dbReference type="RefSeq" id="WP_140623267.1">
    <property type="nucleotide sequence ID" value="NZ_VFRQ01000012.1"/>
</dbReference>
<evidence type="ECO:0000256" key="2">
    <source>
        <dbReference type="ARBA" id="ARBA00022737"/>
    </source>
</evidence>
<dbReference type="PROSITE" id="PS51257">
    <property type="entry name" value="PROKAR_LIPOPROTEIN"/>
    <property type="match status" value="1"/>
</dbReference>
<reference evidence="3 4" key="1">
    <citation type="submission" date="2019-06" db="EMBL/GenBank/DDBJ databases">
        <title>A novel bacterium of genus Pontibacter, isolated from marine sediment.</title>
        <authorList>
            <person name="Huang H."/>
            <person name="Mo K."/>
            <person name="Hu Y."/>
        </authorList>
    </citation>
    <scope>NUCLEOTIDE SEQUENCE [LARGE SCALE GENOMIC DNA]</scope>
    <source>
        <strain evidence="3 4">HB172049</strain>
    </source>
</reference>
<sequence>MERTWQFVRPSVKYAFVLVLGLWLASSCTEEGEPASPTTQEQVKIEKTDLLLGGSIGSIDSFEVQYEGNWALAVVPASASWLEPSSLSGKGNKKVYVIIKEANSSGAERAATIEVTAEGTAAKPVRVTAKQSKLKEWRQAAAFPGPGRRNATCFAIGDKLYVGLGSGPKDNKEQGLDDFYEYDLARNTWTQKKAFPGGPRSFSQGFTIKGKGYVAMGYATNCKSAGCPPFERNDFWEYDPSDDSWRMVAAFSELNPNQTMSTKAFVVNEKVYLFSGRDLWEFDPAAMALTAKAPFPVASQFPVVFSIADKGYALAGGLDGGGFSKAFYEYDPATDRWAKKADFGGVGRRFAVGYSLDGKGFIACGEGWEATSPNTWITVSLNDVWEYDPSTNTWGRIADYPGAKPFGAVGAAVGGKAMVGTGKNYPHYQSLKEFWIY</sequence>
<protein>
    <recommendedName>
        <fullName evidence="5">Galactose oxidase</fullName>
    </recommendedName>
</protein>
<dbReference type="InterPro" id="IPR015915">
    <property type="entry name" value="Kelch-typ_b-propeller"/>
</dbReference>
<dbReference type="Proteomes" id="UP000316727">
    <property type="component" value="Unassembled WGS sequence"/>
</dbReference>
<dbReference type="AlphaFoldDB" id="A0A501VYK2"/>
<dbReference type="SUPFAM" id="SSF117281">
    <property type="entry name" value="Kelch motif"/>
    <property type="match status" value="1"/>
</dbReference>
<dbReference type="EMBL" id="VFRQ01000012">
    <property type="protein sequence ID" value="TPE42489.1"/>
    <property type="molecule type" value="Genomic_DNA"/>
</dbReference>
<dbReference type="PANTHER" id="PTHR46344">
    <property type="entry name" value="OS02G0202900 PROTEIN"/>
    <property type="match status" value="1"/>
</dbReference>
<dbReference type="Gene3D" id="2.120.10.80">
    <property type="entry name" value="Kelch-type beta propeller"/>
    <property type="match status" value="2"/>
</dbReference>
<gene>
    <name evidence="3" type="ORF">FJM65_17970</name>
</gene>
<dbReference type="OrthoDB" id="103335at2"/>
<evidence type="ECO:0000313" key="3">
    <source>
        <dbReference type="EMBL" id="TPE42489.1"/>
    </source>
</evidence>
<keyword evidence="4" id="KW-1185">Reference proteome</keyword>
<evidence type="ECO:0008006" key="5">
    <source>
        <dbReference type="Google" id="ProtNLM"/>
    </source>
</evidence>
<name>A0A501VYK2_9BACT</name>
<organism evidence="3 4">
    <name type="scientific">Pontibacter mangrovi</name>
    <dbReference type="NCBI Taxonomy" id="2589816"/>
    <lineage>
        <taxon>Bacteria</taxon>
        <taxon>Pseudomonadati</taxon>
        <taxon>Bacteroidota</taxon>
        <taxon>Cytophagia</taxon>
        <taxon>Cytophagales</taxon>
        <taxon>Hymenobacteraceae</taxon>
        <taxon>Pontibacter</taxon>
    </lineage>
</organism>
<dbReference type="CDD" id="cd14948">
    <property type="entry name" value="BACON"/>
    <property type="match status" value="1"/>
</dbReference>
<dbReference type="PANTHER" id="PTHR46344:SF27">
    <property type="entry name" value="KELCH REPEAT SUPERFAMILY PROTEIN"/>
    <property type="match status" value="1"/>
</dbReference>
<comment type="caution">
    <text evidence="3">The sequence shown here is derived from an EMBL/GenBank/DDBJ whole genome shotgun (WGS) entry which is preliminary data.</text>
</comment>
<keyword evidence="2" id="KW-0677">Repeat</keyword>
<accession>A0A501VYK2</accession>
<evidence type="ECO:0000313" key="4">
    <source>
        <dbReference type="Proteomes" id="UP000316727"/>
    </source>
</evidence>